<dbReference type="PANTHER" id="PTHR30408:SF12">
    <property type="entry name" value="TYPE I RESTRICTION ENZYME MJAVIII SPECIFICITY SUBUNIT"/>
    <property type="match status" value="1"/>
</dbReference>
<proteinExistence type="inferred from homology"/>
<dbReference type="REBASE" id="171091">
    <property type="entry name" value="S.Gal536ORF18900P"/>
</dbReference>
<feature type="coiled-coil region" evidence="4">
    <location>
        <begin position="359"/>
        <end position="386"/>
    </location>
</feature>
<accession>A0A1A7QGZ7</accession>
<dbReference type="EMBL" id="QLLQ01000019">
    <property type="protein sequence ID" value="RAJ19794.1"/>
    <property type="molecule type" value="Genomic_DNA"/>
</dbReference>
<keyword evidence="3" id="KW-0238">DNA-binding</keyword>
<sequence length="395" mass="45078">MELTKTKYKQTEIGLIPEDWELVPFDSIFSFYSTSNYSKAQMSEADEVGCIHYGLIHAIKNTNFDLKSGVKYYVTSEQAKYEFVRDGDVIMVDASEDLEGINKSVEIFGVGNKKYISGLHTYLLRDKKYLLADNFRGVILNSQSVKNQMLQLAVGMKVFGVSKTQLINVKIPLPPLPEQKAIAQVLSDTDTLIQTLEQKLAKKRAIKQGAMQQLLTPKEDWEVRKLGEISHIKTGKKNNQDKISDGQYPFFVRSQNVERINSYSYDCEAILIPGEGGIGSIYHYINGKFDVHQRVYKISEFVQDVLGKFIYLYMKKNFNSHAMKNSVKATVDSLRLPTFLEFEVSVPPIQEQIRIATILSDMDLEIGQLEQKLEKYKLLKQGLMQELLTGRIRLV</sequence>
<dbReference type="AlphaFoldDB" id="A0A1A7QGZ7"/>
<dbReference type="GO" id="GO:0009307">
    <property type="term" value="P:DNA restriction-modification system"/>
    <property type="evidence" value="ECO:0007669"/>
    <property type="project" value="UniProtKB-KW"/>
</dbReference>
<name>A0A1A7QGZ7_9FLAO</name>
<dbReference type="Proteomes" id="UP000248987">
    <property type="component" value="Unassembled WGS sequence"/>
</dbReference>
<comment type="similarity">
    <text evidence="1">Belongs to the type-I restriction system S methylase family.</text>
</comment>
<evidence type="ECO:0000256" key="2">
    <source>
        <dbReference type="ARBA" id="ARBA00022747"/>
    </source>
</evidence>
<dbReference type="Pfam" id="PF01420">
    <property type="entry name" value="Methylase_S"/>
    <property type="match status" value="2"/>
</dbReference>
<protein>
    <submittedName>
        <fullName evidence="6">Type I restriction enzyme S subunit</fullName>
    </submittedName>
</protein>
<evidence type="ECO:0000256" key="3">
    <source>
        <dbReference type="ARBA" id="ARBA00023125"/>
    </source>
</evidence>
<gene>
    <name evidence="6" type="ORF">LX77_03424</name>
</gene>
<dbReference type="OrthoDB" id="667970at2"/>
<keyword evidence="2" id="KW-0680">Restriction system</keyword>
<evidence type="ECO:0000256" key="1">
    <source>
        <dbReference type="ARBA" id="ARBA00010923"/>
    </source>
</evidence>
<dbReference type="RefSeq" id="WP_066439011.1">
    <property type="nucleotide sequence ID" value="NZ_LZRN01000087.1"/>
</dbReference>
<keyword evidence="7" id="KW-1185">Reference proteome</keyword>
<dbReference type="Gene3D" id="1.10.287.1120">
    <property type="entry name" value="Bipartite methylase S protein"/>
    <property type="match status" value="1"/>
</dbReference>
<organism evidence="6 7">
    <name type="scientific">Gelidibacter algens</name>
    <dbReference type="NCBI Taxonomy" id="49280"/>
    <lineage>
        <taxon>Bacteria</taxon>
        <taxon>Pseudomonadati</taxon>
        <taxon>Bacteroidota</taxon>
        <taxon>Flavobacteriia</taxon>
        <taxon>Flavobacteriales</taxon>
        <taxon>Flavobacteriaceae</taxon>
        <taxon>Gelidibacter</taxon>
    </lineage>
</organism>
<dbReference type="InterPro" id="IPR000055">
    <property type="entry name" value="Restrct_endonuc_typeI_TRD"/>
</dbReference>
<evidence type="ECO:0000256" key="4">
    <source>
        <dbReference type="SAM" id="Coils"/>
    </source>
</evidence>
<reference evidence="6 7" key="1">
    <citation type="submission" date="2018-06" db="EMBL/GenBank/DDBJ databases">
        <title>Genomic Encyclopedia of Archaeal and Bacterial Type Strains, Phase II (KMG-II): from individual species to whole genera.</title>
        <authorList>
            <person name="Goeker M."/>
        </authorList>
    </citation>
    <scope>NUCLEOTIDE SEQUENCE [LARGE SCALE GENOMIC DNA]</scope>
    <source>
        <strain evidence="6 7">DSM 12408</strain>
    </source>
</reference>
<comment type="caution">
    <text evidence="6">The sequence shown here is derived from an EMBL/GenBank/DDBJ whole genome shotgun (WGS) entry which is preliminary data.</text>
</comment>
<evidence type="ECO:0000259" key="5">
    <source>
        <dbReference type="Pfam" id="PF01420"/>
    </source>
</evidence>
<dbReference type="InterPro" id="IPR052021">
    <property type="entry name" value="Type-I_RS_S_subunit"/>
</dbReference>
<evidence type="ECO:0000313" key="7">
    <source>
        <dbReference type="Proteomes" id="UP000248987"/>
    </source>
</evidence>
<dbReference type="InterPro" id="IPR044946">
    <property type="entry name" value="Restrct_endonuc_typeI_TRD_sf"/>
</dbReference>
<dbReference type="GO" id="GO:0003677">
    <property type="term" value="F:DNA binding"/>
    <property type="evidence" value="ECO:0007669"/>
    <property type="project" value="UniProtKB-KW"/>
</dbReference>
<feature type="domain" description="Type I restriction modification DNA specificity" evidence="5">
    <location>
        <begin position="219"/>
        <end position="372"/>
    </location>
</feature>
<dbReference type="SUPFAM" id="SSF116734">
    <property type="entry name" value="DNA methylase specificity domain"/>
    <property type="match status" value="2"/>
</dbReference>
<dbReference type="PANTHER" id="PTHR30408">
    <property type="entry name" value="TYPE-1 RESTRICTION ENZYME ECOKI SPECIFICITY PROTEIN"/>
    <property type="match status" value="1"/>
</dbReference>
<evidence type="ECO:0000313" key="6">
    <source>
        <dbReference type="EMBL" id="RAJ19794.1"/>
    </source>
</evidence>
<dbReference type="STRING" id="49280.A9996_18895"/>
<keyword evidence="4" id="KW-0175">Coiled coil</keyword>
<dbReference type="Gene3D" id="3.90.220.20">
    <property type="entry name" value="DNA methylase specificity domains"/>
    <property type="match status" value="2"/>
</dbReference>
<feature type="domain" description="Type I restriction modification DNA specificity" evidence="5">
    <location>
        <begin position="17"/>
        <end position="200"/>
    </location>
</feature>